<evidence type="ECO:0000313" key="1">
    <source>
        <dbReference type="EMBL" id="KAH3803137.1"/>
    </source>
</evidence>
<gene>
    <name evidence="1" type="ORF">DPMN_156839</name>
</gene>
<sequence>MIVDRTRLKVVSTMLVDSVDGRVHYPCGQYSFGGRDDYACVQYSVNGPVDYDCRKSSIDDFILIEHICQTH</sequence>
<dbReference type="EMBL" id="JAIWYP010000007">
    <property type="protein sequence ID" value="KAH3803137.1"/>
    <property type="molecule type" value="Genomic_DNA"/>
</dbReference>
<proteinExistence type="predicted"/>
<comment type="caution">
    <text evidence="1">The sequence shown here is derived from an EMBL/GenBank/DDBJ whole genome shotgun (WGS) entry which is preliminary data.</text>
</comment>
<dbReference type="AlphaFoldDB" id="A0A9D4JCQ9"/>
<keyword evidence="2" id="KW-1185">Reference proteome</keyword>
<organism evidence="1 2">
    <name type="scientific">Dreissena polymorpha</name>
    <name type="common">Zebra mussel</name>
    <name type="synonym">Mytilus polymorpha</name>
    <dbReference type="NCBI Taxonomy" id="45954"/>
    <lineage>
        <taxon>Eukaryota</taxon>
        <taxon>Metazoa</taxon>
        <taxon>Spiralia</taxon>
        <taxon>Lophotrochozoa</taxon>
        <taxon>Mollusca</taxon>
        <taxon>Bivalvia</taxon>
        <taxon>Autobranchia</taxon>
        <taxon>Heteroconchia</taxon>
        <taxon>Euheterodonta</taxon>
        <taxon>Imparidentia</taxon>
        <taxon>Neoheterodontei</taxon>
        <taxon>Myida</taxon>
        <taxon>Dreissenoidea</taxon>
        <taxon>Dreissenidae</taxon>
        <taxon>Dreissena</taxon>
    </lineage>
</organism>
<dbReference type="Proteomes" id="UP000828390">
    <property type="component" value="Unassembled WGS sequence"/>
</dbReference>
<protein>
    <submittedName>
        <fullName evidence="1">Uncharacterized protein</fullName>
    </submittedName>
</protein>
<reference evidence="1" key="2">
    <citation type="submission" date="2020-11" db="EMBL/GenBank/DDBJ databases">
        <authorList>
            <person name="McCartney M.A."/>
            <person name="Auch B."/>
            <person name="Kono T."/>
            <person name="Mallez S."/>
            <person name="Becker A."/>
            <person name="Gohl D.M."/>
            <person name="Silverstein K.A.T."/>
            <person name="Koren S."/>
            <person name="Bechman K.B."/>
            <person name="Herman A."/>
            <person name="Abrahante J.E."/>
            <person name="Garbe J."/>
        </authorList>
    </citation>
    <scope>NUCLEOTIDE SEQUENCE</scope>
    <source>
        <strain evidence="1">Duluth1</strain>
        <tissue evidence="1">Whole animal</tissue>
    </source>
</reference>
<accession>A0A9D4JCQ9</accession>
<name>A0A9D4JCQ9_DREPO</name>
<evidence type="ECO:0000313" key="2">
    <source>
        <dbReference type="Proteomes" id="UP000828390"/>
    </source>
</evidence>
<reference evidence="1" key="1">
    <citation type="journal article" date="2019" name="bioRxiv">
        <title>The Genome of the Zebra Mussel, Dreissena polymorpha: A Resource for Invasive Species Research.</title>
        <authorList>
            <person name="McCartney M.A."/>
            <person name="Auch B."/>
            <person name="Kono T."/>
            <person name="Mallez S."/>
            <person name="Zhang Y."/>
            <person name="Obille A."/>
            <person name="Becker A."/>
            <person name="Abrahante J.E."/>
            <person name="Garbe J."/>
            <person name="Badalamenti J.P."/>
            <person name="Herman A."/>
            <person name="Mangelson H."/>
            <person name="Liachko I."/>
            <person name="Sullivan S."/>
            <person name="Sone E.D."/>
            <person name="Koren S."/>
            <person name="Silverstein K.A.T."/>
            <person name="Beckman K.B."/>
            <person name="Gohl D.M."/>
        </authorList>
    </citation>
    <scope>NUCLEOTIDE SEQUENCE</scope>
    <source>
        <strain evidence="1">Duluth1</strain>
        <tissue evidence="1">Whole animal</tissue>
    </source>
</reference>